<accession>A0A422P9X8</accession>
<evidence type="ECO:0000313" key="4">
    <source>
        <dbReference type="Proteomes" id="UP000284403"/>
    </source>
</evidence>
<keyword evidence="3" id="KW-0456">Lyase</keyword>
<dbReference type="PANTHER" id="PTHR28641">
    <property type="match status" value="1"/>
</dbReference>
<keyword evidence="4" id="KW-1185">Reference proteome</keyword>
<dbReference type="Gene3D" id="3.40.630.150">
    <property type="entry name" value="Malonyl-CoA decarboxylase, catalytic domain"/>
    <property type="match status" value="2"/>
</dbReference>
<dbReference type="PANTHER" id="PTHR28641:SF1">
    <property type="entry name" value="MALONYL-COA DECARBOXYLASE, MITOCHONDRIAL"/>
    <property type="match status" value="1"/>
</dbReference>
<feature type="domain" description="Malonyl-CoA decarboxylase C-terminal" evidence="2">
    <location>
        <begin position="333"/>
        <end position="688"/>
    </location>
</feature>
<dbReference type="Proteomes" id="UP000284403">
    <property type="component" value="Unassembled WGS sequence"/>
</dbReference>
<reference evidence="3 4" key="1">
    <citation type="journal article" date="2018" name="BMC Genomics">
        <title>Genomic comparison of Trypanosoma conorhini and Trypanosoma rangeli to Trypanosoma cruzi strains of high and low virulence.</title>
        <authorList>
            <person name="Bradwell K.R."/>
            <person name="Koparde V.N."/>
            <person name="Matveyev A.V."/>
            <person name="Serrano M.G."/>
            <person name="Alves J.M."/>
            <person name="Parikh H."/>
            <person name="Huang B."/>
            <person name="Lee V."/>
            <person name="Espinosa-Alvarez O."/>
            <person name="Ortiz P.A."/>
            <person name="Costa-Martins A.G."/>
            <person name="Teixeira M.M."/>
            <person name="Buck G.A."/>
        </authorList>
    </citation>
    <scope>NUCLEOTIDE SEQUENCE [LARGE SCALE GENOMIC DNA]</scope>
    <source>
        <strain evidence="3 4">025E</strain>
    </source>
</reference>
<dbReference type="EMBL" id="MKKU01000361">
    <property type="protein sequence ID" value="RNF14517.1"/>
    <property type="molecule type" value="Genomic_DNA"/>
</dbReference>
<dbReference type="GO" id="GO:0006633">
    <property type="term" value="P:fatty acid biosynthetic process"/>
    <property type="evidence" value="ECO:0007669"/>
    <property type="project" value="InterPro"/>
</dbReference>
<dbReference type="InterPro" id="IPR007956">
    <property type="entry name" value="Malonyl_CoA_deC_C"/>
</dbReference>
<protein>
    <submittedName>
        <fullName evidence="3">Putative malonyl-CoA decarboxylase, mitochondrial</fullName>
        <ecNumber evidence="3">4.1.1.9</ecNumber>
    </submittedName>
</protein>
<feature type="region of interest" description="Disordered" evidence="1">
    <location>
        <begin position="415"/>
        <end position="436"/>
    </location>
</feature>
<dbReference type="GO" id="GO:0050080">
    <property type="term" value="F:malonyl-CoA decarboxylase activity"/>
    <property type="evidence" value="ECO:0007669"/>
    <property type="project" value="UniProtKB-EC"/>
</dbReference>
<dbReference type="GeneID" id="40319420"/>
<proteinExistence type="predicted"/>
<dbReference type="EC" id="4.1.1.9" evidence="3"/>
<dbReference type="OrthoDB" id="426718at2759"/>
<feature type="compositionally biased region" description="Polar residues" evidence="1">
    <location>
        <begin position="73"/>
        <end position="82"/>
    </location>
</feature>
<dbReference type="GO" id="GO:0005782">
    <property type="term" value="C:peroxisomal matrix"/>
    <property type="evidence" value="ECO:0007669"/>
    <property type="project" value="TreeGrafter"/>
</dbReference>
<sequence>MSLQNCFVRRWSRSGGSLVVARVAAGCVLRHPRRLHGTQTTPWQSEDRVANWCCRLWGLRQSRGGGGGDAPPTSLSPSTCAAPSSRGGRGRGLLGEVASQTGLAEELKAVMVGEKGRLPASVVESVWDVYESIIPPGAASDVARFVAPAEEAKFFEFMGLLAELDVNLADLKSATEKLARCIAAIEALLAEVQRGEAKDTTAGGGGGGGGAAAAALSAKLVAAKNDLLRQCVAVRHAGSPVHYLWLRQSASLERGMQRLMELRRCVTYFKARCRERLAALQGTTEPGVQKPSTPEVTAARRETVELWITRQRHVSSIDGALEFLFSDFFAKEWLVMEELTWHSTPPALLEQVIAAEAVHPFVNGLADMKQRLQPAKNRHLFAFFHPAVVEEPLIAVQVALTHGIAGSVDRILGRPSPLERPGRGAGGACSEDRHGCGTSGGSVDTAVFYSINSAQSALRGINLGNLLIKRVVREIEAGLNAKRRAAGLSPITTFSTLSPIPGYVAWLTTEVAKLQQQVMPRPDRPSEAGAKFATHRIFGDAGGEEAGLFSQLRVAVLEFVKRHPETHVEFAAQLHSSSSASGAANFFTMQFLLRLFRASDADASSRPQHQRLLAWWEDDAFASAIEAPLLRSVAHYLYREKRRGRILDPVGNFHISNGATMWRLNYLGNCSAAGSRESATVMVNYLYDPAQVSAQVKAYEVHRTVPVGERVLQHLGVQ</sequence>
<dbReference type="GO" id="GO:0006085">
    <property type="term" value="P:acetyl-CoA biosynthetic process"/>
    <property type="evidence" value="ECO:0007669"/>
    <property type="project" value="TreeGrafter"/>
</dbReference>
<name>A0A422P9X8_9TRYP</name>
<dbReference type="AlphaFoldDB" id="A0A422P9X8"/>
<organism evidence="3 4">
    <name type="scientific">Trypanosoma conorhini</name>
    <dbReference type="NCBI Taxonomy" id="83891"/>
    <lineage>
        <taxon>Eukaryota</taxon>
        <taxon>Discoba</taxon>
        <taxon>Euglenozoa</taxon>
        <taxon>Kinetoplastea</taxon>
        <taxon>Metakinetoplastina</taxon>
        <taxon>Trypanosomatida</taxon>
        <taxon>Trypanosomatidae</taxon>
        <taxon>Trypanosoma</taxon>
    </lineage>
</organism>
<dbReference type="RefSeq" id="XP_029227177.1">
    <property type="nucleotide sequence ID" value="XM_029372699.1"/>
</dbReference>
<comment type="caution">
    <text evidence="3">The sequence shown here is derived from an EMBL/GenBank/DDBJ whole genome shotgun (WGS) entry which is preliminary data.</text>
</comment>
<gene>
    <name evidence="3" type="ORF">Tco025E_05809</name>
</gene>
<dbReference type="GO" id="GO:2001294">
    <property type="term" value="P:malonyl-CoA catabolic process"/>
    <property type="evidence" value="ECO:0007669"/>
    <property type="project" value="TreeGrafter"/>
</dbReference>
<dbReference type="InterPro" id="IPR038917">
    <property type="entry name" value="Malonyl_CoA_deC"/>
</dbReference>
<evidence type="ECO:0000259" key="2">
    <source>
        <dbReference type="Pfam" id="PF05292"/>
    </source>
</evidence>
<dbReference type="Pfam" id="PF05292">
    <property type="entry name" value="MCD"/>
    <property type="match status" value="1"/>
</dbReference>
<feature type="region of interest" description="Disordered" evidence="1">
    <location>
        <begin position="64"/>
        <end position="89"/>
    </location>
</feature>
<evidence type="ECO:0000313" key="3">
    <source>
        <dbReference type="EMBL" id="RNF14517.1"/>
    </source>
</evidence>
<dbReference type="InterPro" id="IPR042303">
    <property type="entry name" value="Malonyl_CoA_deC_C_sf"/>
</dbReference>
<evidence type="ECO:0000256" key="1">
    <source>
        <dbReference type="SAM" id="MobiDB-lite"/>
    </source>
</evidence>
<dbReference type="GO" id="GO:0005759">
    <property type="term" value="C:mitochondrial matrix"/>
    <property type="evidence" value="ECO:0007669"/>
    <property type="project" value="TreeGrafter"/>
</dbReference>